<organism evidence="1 2">
    <name type="scientific">Candidatus Sulfuritelmatomonas gaucii</name>
    <dbReference type="NCBI Taxonomy" id="2043161"/>
    <lineage>
        <taxon>Bacteria</taxon>
        <taxon>Pseudomonadati</taxon>
        <taxon>Acidobacteriota</taxon>
        <taxon>Terriglobia</taxon>
        <taxon>Terriglobales</taxon>
        <taxon>Acidobacteriaceae</taxon>
        <taxon>Candidatus Sulfuritelmatomonas</taxon>
    </lineage>
</organism>
<dbReference type="AlphaFoldDB" id="A0A2N9L4H0"/>
<accession>A0A2N9L4H0</accession>
<protein>
    <recommendedName>
        <fullName evidence="3">PIN domain-containing protein</fullName>
    </recommendedName>
</protein>
<dbReference type="SUPFAM" id="SSF88723">
    <property type="entry name" value="PIN domain-like"/>
    <property type="match status" value="1"/>
</dbReference>
<reference evidence="2" key="1">
    <citation type="submission" date="2018-02" db="EMBL/GenBank/DDBJ databases">
        <authorList>
            <person name="Hausmann B."/>
        </authorList>
    </citation>
    <scope>NUCLEOTIDE SEQUENCE [LARGE SCALE GENOMIC DNA]</scope>
    <source>
        <strain evidence="2">Peat soil MAG SbA5</strain>
    </source>
</reference>
<gene>
    <name evidence="1" type="ORF">SBA5_140073</name>
</gene>
<dbReference type="OrthoDB" id="120136at2"/>
<dbReference type="Gene3D" id="3.40.50.1010">
    <property type="entry name" value="5'-nuclease"/>
    <property type="match status" value="1"/>
</dbReference>
<evidence type="ECO:0000313" key="1">
    <source>
        <dbReference type="EMBL" id="SPE18206.1"/>
    </source>
</evidence>
<name>A0A2N9L4H0_9BACT</name>
<sequence>MSFYFLEATAFAKLFVREAGTDALIKLMETAEDNRKLISAATPLEVYAAIRRRERSGQIGSIAAAGALELLRLEAARMVQQPLNPGVLEAARQLVDRSLLRWPEALQLGAACTARDMFPGTEIVFVSSSAALLDAAKAEGFLTIDPASLPPGEPLPEKELEAAKE</sequence>
<evidence type="ECO:0000313" key="2">
    <source>
        <dbReference type="Proteomes" id="UP000239735"/>
    </source>
</evidence>
<dbReference type="Proteomes" id="UP000239735">
    <property type="component" value="Unassembled WGS sequence"/>
</dbReference>
<proteinExistence type="predicted"/>
<dbReference type="InterPro" id="IPR029060">
    <property type="entry name" value="PIN-like_dom_sf"/>
</dbReference>
<dbReference type="EMBL" id="OKRB01000046">
    <property type="protein sequence ID" value="SPE18206.1"/>
    <property type="molecule type" value="Genomic_DNA"/>
</dbReference>
<evidence type="ECO:0008006" key="3">
    <source>
        <dbReference type="Google" id="ProtNLM"/>
    </source>
</evidence>
<dbReference type="CDD" id="cd09874">
    <property type="entry name" value="PIN_MT3492-like"/>
    <property type="match status" value="1"/>
</dbReference>